<dbReference type="Proteomes" id="UP000199073">
    <property type="component" value="Unassembled WGS sequence"/>
</dbReference>
<protein>
    <submittedName>
        <fullName evidence="4">Trimethylamine---corrinoid protein Co-methyltransferase</fullName>
    </submittedName>
</protein>
<keyword evidence="2 4" id="KW-0489">Methyltransferase</keyword>
<dbReference type="Pfam" id="PF06253">
    <property type="entry name" value="MTTB"/>
    <property type="match status" value="1"/>
</dbReference>
<evidence type="ECO:0000256" key="3">
    <source>
        <dbReference type="ARBA" id="ARBA00022679"/>
    </source>
</evidence>
<gene>
    <name evidence="4" type="ORF">SAMN05660330_02999</name>
</gene>
<name>A0A1H0TB19_9BACT</name>
<organism evidence="4 5">
    <name type="scientific">Desulforhopalus singaporensis</name>
    <dbReference type="NCBI Taxonomy" id="91360"/>
    <lineage>
        <taxon>Bacteria</taxon>
        <taxon>Pseudomonadati</taxon>
        <taxon>Thermodesulfobacteriota</taxon>
        <taxon>Desulfobulbia</taxon>
        <taxon>Desulfobulbales</taxon>
        <taxon>Desulfocapsaceae</taxon>
        <taxon>Desulforhopalus</taxon>
    </lineage>
</organism>
<dbReference type="AlphaFoldDB" id="A0A1H0TB19"/>
<evidence type="ECO:0000313" key="4">
    <source>
        <dbReference type="EMBL" id="SDP51242.1"/>
    </source>
</evidence>
<comment type="similarity">
    <text evidence="1">Belongs to the trimethylamine methyltransferase family.</text>
</comment>
<keyword evidence="5" id="KW-1185">Reference proteome</keyword>
<evidence type="ECO:0000256" key="1">
    <source>
        <dbReference type="ARBA" id="ARBA00007137"/>
    </source>
</evidence>
<accession>A0A1H0TB19</accession>
<dbReference type="InterPro" id="IPR038601">
    <property type="entry name" value="MttB-like_sf"/>
</dbReference>
<dbReference type="GO" id="GO:0008168">
    <property type="term" value="F:methyltransferase activity"/>
    <property type="evidence" value="ECO:0007669"/>
    <property type="project" value="UniProtKB-KW"/>
</dbReference>
<dbReference type="GO" id="GO:0032259">
    <property type="term" value="P:methylation"/>
    <property type="evidence" value="ECO:0007669"/>
    <property type="project" value="UniProtKB-KW"/>
</dbReference>
<dbReference type="Gene3D" id="3.20.20.480">
    <property type="entry name" value="Trimethylamine methyltransferase-like"/>
    <property type="match status" value="1"/>
</dbReference>
<dbReference type="EMBL" id="FNJI01000023">
    <property type="protein sequence ID" value="SDP51242.1"/>
    <property type="molecule type" value="Genomic_DNA"/>
</dbReference>
<dbReference type="GO" id="GO:0015948">
    <property type="term" value="P:methanogenesis"/>
    <property type="evidence" value="ECO:0007669"/>
    <property type="project" value="InterPro"/>
</dbReference>
<reference evidence="4 5" key="1">
    <citation type="submission" date="2016-10" db="EMBL/GenBank/DDBJ databases">
        <authorList>
            <person name="de Groot N.N."/>
        </authorList>
    </citation>
    <scope>NUCLEOTIDE SEQUENCE [LARGE SCALE GENOMIC DNA]</scope>
    <source>
        <strain evidence="4 5">DSM 12130</strain>
    </source>
</reference>
<evidence type="ECO:0000256" key="2">
    <source>
        <dbReference type="ARBA" id="ARBA00022603"/>
    </source>
</evidence>
<evidence type="ECO:0000313" key="5">
    <source>
        <dbReference type="Proteomes" id="UP000199073"/>
    </source>
</evidence>
<dbReference type="InterPro" id="IPR010426">
    <property type="entry name" value="MTTB_MeTrfase"/>
</dbReference>
<dbReference type="STRING" id="91360.SAMN05660330_02999"/>
<sequence>MRRNSRPRMLGSGGFGFSPFTQDEYDAIHEATMEILWDHGIYVGHEEALELFYSAGATVDKKSGMVRIPSWLLNDLIKAAPDNFVLHARNPENDYVIGGNRVGFINFGEAVKYRDPYTGELREPTKKDLGDVVRVTDYLEQIDFHHRAMVSGDKPPLASSLHNWDAIASNTDKHFFLGPVSSYHIKRMVEMGIAVSGSEEEFRKRPFFMVGTCPVSPLRLTEEFCDMIMEGARQDLPLMILSMALSGGSSSVHLAGTLVSHNVEVLSGIALAQLVKKGARCFYGSSTTAMDLRFGSAAVGSPEAALIGAGTAGLAKYYNLPSYISGG</sequence>
<proteinExistence type="inferred from homology"/>
<keyword evidence="3 4" id="KW-0808">Transferase</keyword>